<keyword evidence="4 6" id="KW-1133">Transmembrane helix</keyword>
<accession>I2H4B6</accession>
<feature type="transmembrane region" description="Helical" evidence="6">
    <location>
        <begin position="21"/>
        <end position="41"/>
    </location>
</feature>
<keyword evidence="5 6" id="KW-0472">Membrane</keyword>
<dbReference type="FunCoup" id="I2H4B6">
    <property type="interactions" value="181"/>
</dbReference>
<dbReference type="GO" id="GO:0016020">
    <property type="term" value="C:membrane"/>
    <property type="evidence" value="ECO:0007669"/>
    <property type="project" value="UniProtKB-SubCell"/>
</dbReference>
<dbReference type="GO" id="GO:0005643">
    <property type="term" value="C:nuclear pore"/>
    <property type="evidence" value="ECO:0007669"/>
    <property type="project" value="EnsemblFungi"/>
</dbReference>
<evidence type="ECO:0000256" key="1">
    <source>
        <dbReference type="ARBA" id="ARBA00004141"/>
    </source>
</evidence>
<dbReference type="OrthoDB" id="5581259at2759"/>
<gene>
    <name evidence="7" type="primary">TBLA0E01610</name>
    <name evidence="7" type="ORF">TBLA_0E01610</name>
</gene>
<dbReference type="InParanoid" id="I2H4B6"/>
<dbReference type="HOGENOM" id="CLU_065417_2_0_1"/>
<dbReference type="GO" id="GO:0006999">
    <property type="term" value="P:nuclear pore organization"/>
    <property type="evidence" value="ECO:0007669"/>
    <property type="project" value="EnsemblFungi"/>
</dbReference>
<evidence type="ECO:0000313" key="8">
    <source>
        <dbReference type="Proteomes" id="UP000002866"/>
    </source>
</evidence>
<feature type="transmembrane region" description="Helical" evidence="6">
    <location>
        <begin position="86"/>
        <end position="109"/>
    </location>
</feature>
<reference evidence="7 8" key="1">
    <citation type="journal article" date="2011" name="Proc. Natl. Acad. Sci. U.S.A.">
        <title>Evolutionary erosion of yeast sex chromosomes by mating-type switching accidents.</title>
        <authorList>
            <person name="Gordon J.L."/>
            <person name="Armisen D."/>
            <person name="Proux-Wera E."/>
            <person name="Oheigeartaigh S.S."/>
            <person name="Byrne K.P."/>
            <person name="Wolfe K.H."/>
        </authorList>
    </citation>
    <scope>NUCLEOTIDE SEQUENCE [LARGE SCALE GENOMIC DNA]</scope>
    <source>
        <strain evidence="8">ATCC 34711 / CBS 6284 / DSM 70876 / NBRC 10599 / NRRL Y-10934 / UCD 77-7</strain>
    </source>
</reference>
<dbReference type="GO" id="GO:0005783">
    <property type="term" value="C:endoplasmic reticulum"/>
    <property type="evidence" value="ECO:0007669"/>
    <property type="project" value="EnsemblFungi"/>
</dbReference>
<dbReference type="GeneID" id="14496291"/>
<comment type="similarity">
    <text evidence="2">Belongs to the PER33/POM33 family.</text>
</comment>
<dbReference type="EMBL" id="HE806320">
    <property type="protein sequence ID" value="CCH61218.1"/>
    <property type="molecule type" value="Genomic_DNA"/>
</dbReference>
<evidence type="ECO:0000256" key="6">
    <source>
        <dbReference type="SAM" id="Phobius"/>
    </source>
</evidence>
<evidence type="ECO:0000313" key="7">
    <source>
        <dbReference type="EMBL" id="CCH61218.1"/>
    </source>
</evidence>
<organism evidence="7 8">
    <name type="scientific">Henningerozyma blattae (strain ATCC 34711 / CBS 6284 / DSM 70876 / NBRC 10599 / NRRL Y-10934 / UCD 77-7)</name>
    <name type="common">Yeast</name>
    <name type="synonym">Tetrapisispora blattae</name>
    <dbReference type="NCBI Taxonomy" id="1071380"/>
    <lineage>
        <taxon>Eukaryota</taxon>
        <taxon>Fungi</taxon>
        <taxon>Dikarya</taxon>
        <taxon>Ascomycota</taxon>
        <taxon>Saccharomycotina</taxon>
        <taxon>Saccharomycetes</taxon>
        <taxon>Saccharomycetales</taxon>
        <taxon>Saccharomycetaceae</taxon>
        <taxon>Henningerozyma</taxon>
    </lineage>
</organism>
<evidence type="ECO:0000256" key="4">
    <source>
        <dbReference type="ARBA" id="ARBA00022989"/>
    </source>
</evidence>
<evidence type="ECO:0000256" key="2">
    <source>
        <dbReference type="ARBA" id="ARBA00007322"/>
    </source>
</evidence>
<dbReference type="KEGG" id="tbl:TBLA_0E01610"/>
<dbReference type="GO" id="GO:0051664">
    <property type="term" value="P:nuclear pore localization"/>
    <property type="evidence" value="ECO:0007669"/>
    <property type="project" value="EnsemblFungi"/>
</dbReference>
<name>I2H4B6_HENB6</name>
<feature type="transmembrane region" description="Helical" evidence="6">
    <location>
        <begin position="160"/>
        <end position="187"/>
    </location>
</feature>
<evidence type="ECO:0000256" key="5">
    <source>
        <dbReference type="ARBA" id="ARBA00023136"/>
    </source>
</evidence>
<dbReference type="STRING" id="1071380.I2H4B6"/>
<evidence type="ECO:0008006" key="9">
    <source>
        <dbReference type="Google" id="ProtNLM"/>
    </source>
</evidence>
<dbReference type="PANTHER" id="PTHR12703:SF6">
    <property type="entry name" value="PORE MEMBRANE PROTEIN OF 33 KDA"/>
    <property type="match status" value="1"/>
</dbReference>
<dbReference type="GO" id="GO:0071786">
    <property type="term" value="P:endoplasmic reticulum tubular network organization"/>
    <property type="evidence" value="ECO:0007669"/>
    <property type="project" value="TreeGrafter"/>
</dbReference>
<proteinExistence type="inferred from homology"/>
<dbReference type="eggNOG" id="KOG4002">
    <property type="taxonomic scope" value="Eukaryota"/>
</dbReference>
<dbReference type="Proteomes" id="UP000002866">
    <property type="component" value="Chromosome 5"/>
</dbReference>
<dbReference type="PANTHER" id="PTHR12703">
    <property type="entry name" value="TRANSMEMBRANE PROTEIN 33"/>
    <property type="match status" value="1"/>
</dbReference>
<dbReference type="InterPro" id="IPR051645">
    <property type="entry name" value="PER33/POM33_regulator"/>
</dbReference>
<protein>
    <recommendedName>
        <fullName evidence="9">Pore membrane protein of 33 kDa</fullName>
    </recommendedName>
</protein>
<dbReference type="AlphaFoldDB" id="I2H4B6"/>
<evidence type="ECO:0000256" key="3">
    <source>
        <dbReference type="ARBA" id="ARBA00022692"/>
    </source>
</evidence>
<dbReference type="RefSeq" id="XP_004180737.1">
    <property type="nucleotide sequence ID" value="XM_004180689.1"/>
</dbReference>
<comment type="subcellular location">
    <subcellularLocation>
        <location evidence="1">Membrane</location>
        <topology evidence="1">Multi-pass membrane protein</topology>
    </subcellularLocation>
</comment>
<dbReference type="OMA" id="FFSIRPT"/>
<keyword evidence="3 6" id="KW-0812">Transmembrane</keyword>
<keyword evidence="8" id="KW-1185">Reference proteome</keyword>
<sequence length="253" mass="29191">MVKSSIPPKSRPVSEILKSLQFCWFLGHALVLICSTLYTVLGFSSLYYVSLLGVIESFGIITYQHFILHKNKITFNSVARNDNAQYLGLALLWLFTSRFPFALVPYFMFSLFHGLIYLKTTLLPHVCKWNSTNSKTVREISTFVHTYNDRCMHYVGVTELFILVLAILRAILWFPNSWMVLIFYSIFMKLKYESSKYTKAAFAQWRVRLDGLIAHPSVPLPVKQMYTNAKLLLTRVASHNITTELKLNSSKSH</sequence>
<dbReference type="InterPro" id="IPR005344">
    <property type="entry name" value="TMEM33/Pom33"/>
</dbReference>
<dbReference type="Pfam" id="PF03661">
    <property type="entry name" value="TMEM33_Pom33"/>
    <property type="match status" value="1"/>
</dbReference>
<feature type="transmembrane region" description="Helical" evidence="6">
    <location>
        <begin position="47"/>
        <end position="66"/>
    </location>
</feature>
<dbReference type="GO" id="GO:0061024">
    <property type="term" value="P:membrane organization"/>
    <property type="evidence" value="ECO:0007669"/>
    <property type="project" value="TreeGrafter"/>
</dbReference>